<organism evidence="21">
    <name type="scientific">Cacopsylla melanoneura</name>
    <dbReference type="NCBI Taxonomy" id="428564"/>
    <lineage>
        <taxon>Eukaryota</taxon>
        <taxon>Metazoa</taxon>
        <taxon>Ecdysozoa</taxon>
        <taxon>Arthropoda</taxon>
        <taxon>Hexapoda</taxon>
        <taxon>Insecta</taxon>
        <taxon>Pterygota</taxon>
        <taxon>Neoptera</taxon>
        <taxon>Paraneoptera</taxon>
        <taxon>Hemiptera</taxon>
        <taxon>Sternorrhyncha</taxon>
        <taxon>Psylloidea</taxon>
        <taxon>Psyllidae</taxon>
        <taxon>Psyllinae</taxon>
        <taxon>Cacopsylla</taxon>
    </lineage>
</organism>
<evidence type="ECO:0000256" key="6">
    <source>
        <dbReference type="ARBA" id="ARBA00022737"/>
    </source>
</evidence>
<keyword evidence="9" id="KW-0156">Chromatin regulator</keyword>
<keyword evidence="5" id="KW-0479">Metal-binding</keyword>
<feature type="domain" description="JmjC" evidence="20">
    <location>
        <begin position="452"/>
        <end position="618"/>
    </location>
</feature>
<dbReference type="GO" id="GO:0000785">
    <property type="term" value="C:chromatin"/>
    <property type="evidence" value="ECO:0007669"/>
    <property type="project" value="TreeGrafter"/>
</dbReference>
<feature type="domain" description="ARID" evidence="18">
    <location>
        <begin position="150"/>
        <end position="240"/>
    </location>
</feature>
<evidence type="ECO:0000256" key="5">
    <source>
        <dbReference type="ARBA" id="ARBA00022723"/>
    </source>
</evidence>
<dbReference type="PROSITE" id="PS51183">
    <property type="entry name" value="JMJN"/>
    <property type="match status" value="1"/>
</dbReference>
<dbReference type="Gene3D" id="3.30.40.10">
    <property type="entry name" value="Zinc/RING finger domain, C3HC4 (zinc finger)"/>
    <property type="match status" value="3"/>
</dbReference>
<evidence type="ECO:0000256" key="9">
    <source>
        <dbReference type="ARBA" id="ARBA00022853"/>
    </source>
</evidence>
<feature type="domain" description="PHD-type" evidence="17">
    <location>
        <begin position="1421"/>
        <end position="1476"/>
    </location>
</feature>
<evidence type="ECO:0000256" key="3">
    <source>
        <dbReference type="ARBA" id="ARBA00006801"/>
    </source>
</evidence>
<dbReference type="InterPro" id="IPR048615">
    <property type="entry name" value="KDM5_C-hel"/>
</dbReference>
<dbReference type="PROSITE" id="PS01359">
    <property type="entry name" value="ZF_PHD_1"/>
    <property type="match status" value="2"/>
</dbReference>
<dbReference type="PROSITE" id="PS51184">
    <property type="entry name" value="JMJC"/>
    <property type="match status" value="1"/>
</dbReference>
<keyword evidence="13" id="KW-0539">Nucleus</keyword>
<evidence type="ECO:0000256" key="10">
    <source>
        <dbReference type="ARBA" id="ARBA00022964"/>
    </source>
</evidence>
<keyword evidence="21" id="KW-0808">Transferase</keyword>
<protein>
    <recommendedName>
        <fullName evidence="4">[histone H3]-trimethyl-L-lysine(4) demethylase</fullName>
        <ecNumber evidence="4">1.14.11.67</ecNumber>
    </recommendedName>
</protein>
<evidence type="ECO:0000256" key="13">
    <source>
        <dbReference type="ARBA" id="ARBA00023242"/>
    </source>
</evidence>
<dbReference type="Pfam" id="PF08429">
    <property type="entry name" value="PLU-1"/>
    <property type="match status" value="1"/>
</dbReference>
<dbReference type="GO" id="GO:0006355">
    <property type="term" value="P:regulation of DNA-templated transcription"/>
    <property type="evidence" value="ECO:0007669"/>
    <property type="project" value="TreeGrafter"/>
</dbReference>
<dbReference type="CDD" id="cd15605">
    <property type="entry name" value="PHD1_Lid_like"/>
    <property type="match status" value="1"/>
</dbReference>
<dbReference type="Gene3D" id="2.60.120.650">
    <property type="entry name" value="Cupin"/>
    <property type="match status" value="1"/>
</dbReference>
<evidence type="ECO:0000256" key="16">
    <source>
        <dbReference type="SAM" id="MobiDB-lite"/>
    </source>
</evidence>
<evidence type="ECO:0000256" key="2">
    <source>
        <dbReference type="ARBA" id="ARBA00004123"/>
    </source>
</evidence>
<dbReference type="EC" id="1.14.11.67" evidence="4"/>
<dbReference type="EMBL" id="HBUF01540035">
    <property type="protein sequence ID" value="CAG6754772.1"/>
    <property type="molecule type" value="Transcribed_RNA"/>
</dbReference>
<dbReference type="Pfam" id="PF21323">
    <property type="entry name" value="KDM5_C-hel"/>
    <property type="match status" value="1"/>
</dbReference>
<dbReference type="SUPFAM" id="SSF46774">
    <property type="entry name" value="ARID-like"/>
    <property type="match status" value="1"/>
</dbReference>
<evidence type="ECO:0000256" key="1">
    <source>
        <dbReference type="ARBA" id="ARBA00001954"/>
    </source>
</evidence>
<dbReference type="EMBL" id="HBUF01356414">
    <property type="protein sequence ID" value="CAG6717785.1"/>
    <property type="molecule type" value="Transcribed_RNA"/>
</dbReference>
<dbReference type="PANTHER" id="PTHR10694:SF33">
    <property type="entry name" value="LYSINE-SPECIFIC DEMETHYLASE 5"/>
    <property type="match status" value="1"/>
</dbReference>
<keyword evidence="21" id="KW-0489">Methyltransferase</keyword>
<accession>A0A8D8Y443</accession>
<evidence type="ECO:0000256" key="15">
    <source>
        <dbReference type="PROSITE-ProRule" id="PRU00146"/>
    </source>
</evidence>
<feature type="domain" description="PHD-type" evidence="17">
    <location>
        <begin position="1159"/>
        <end position="1215"/>
    </location>
</feature>
<evidence type="ECO:0000259" key="17">
    <source>
        <dbReference type="PROSITE" id="PS50016"/>
    </source>
</evidence>
<evidence type="ECO:0000313" key="21">
    <source>
        <dbReference type="EMBL" id="CAG6717784.1"/>
    </source>
</evidence>
<dbReference type="EMBL" id="HBUF01198501">
    <property type="protein sequence ID" value="CAG6661026.1"/>
    <property type="molecule type" value="Transcribed_RNA"/>
</dbReference>
<evidence type="ECO:0000256" key="7">
    <source>
        <dbReference type="ARBA" id="ARBA00022771"/>
    </source>
</evidence>
<dbReference type="InterPro" id="IPR001606">
    <property type="entry name" value="ARID_dom"/>
</dbReference>
<dbReference type="SUPFAM" id="SSF51197">
    <property type="entry name" value="Clavaminate synthase-like"/>
    <property type="match status" value="1"/>
</dbReference>
<evidence type="ECO:0000259" key="19">
    <source>
        <dbReference type="PROSITE" id="PS51183"/>
    </source>
</evidence>
<dbReference type="GO" id="GO:0008168">
    <property type="term" value="F:methyltransferase activity"/>
    <property type="evidence" value="ECO:0007669"/>
    <property type="project" value="UniProtKB-KW"/>
</dbReference>
<dbReference type="InterPro" id="IPR019787">
    <property type="entry name" value="Znf_PHD-finger"/>
</dbReference>
<dbReference type="PROSITE" id="PS50016">
    <property type="entry name" value="ZF_PHD_2"/>
    <property type="match status" value="3"/>
</dbReference>
<dbReference type="Pfam" id="PF01388">
    <property type="entry name" value="ARID"/>
    <property type="match status" value="1"/>
</dbReference>
<dbReference type="InterPro" id="IPR004198">
    <property type="entry name" value="Znf_C5HC2"/>
</dbReference>
<evidence type="ECO:0000259" key="20">
    <source>
        <dbReference type="PROSITE" id="PS51184"/>
    </source>
</evidence>
<feature type="region of interest" description="Disordered" evidence="16">
    <location>
        <begin position="1"/>
        <end position="21"/>
    </location>
</feature>
<name>A0A8D8Y443_9HEMI</name>
<dbReference type="EMBL" id="HBUF01356413">
    <property type="protein sequence ID" value="CAG6717784.1"/>
    <property type="molecule type" value="Transcribed_RNA"/>
</dbReference>
<dbReference type="InterPro" id="IPR011011">
    <property type="entry name" value="Znf_FYVE_PHD"/>
</dbReference>
<dbReference type="SMART" id="SM00249">
    <property type="entry name" value="PHD"/>
    <property type="match status" value="3"/>
</dbReference>
<keyword evidence="10" id="KW-0223">Dioxygenase</keyword>
<evidence type="ECO:0000256" key="12">
    <source>
        <dbReference type="ARBA" id="ARBA00023004"/>
    </source>
</evidence>
<sequence>MSNNKVVPDCIDISTGNDSADDSDVVIEQESMRVKMETKHEKKEPSFVESTIRNERKPFVPNKYFTDPGTFMSDGKFHFQQPREAPVFTPTAEQFKDPLKYINEIREIGAQYGICKIKPPPNWQPPFTLDVDNFKFVPRIQKLNELEALTRVKLNFLDQIAKFWELQGSQFKIPVVEKRAVDLYSLYKIILDEGGIDVVNKYKKWKTVCSRMGYQPSKHTQNVLKGHYDRILHPFYLLEEAKECGQEDKYLDEFKGTLSKNKQLFDAGQNASDIAVSKRRPYSRGKKCKKKSEDDDPLAKYVCHNCGRGDSEASMLLCDGCDDSFHTFCLTPPLAEIPKGDWRCPKCVAFEVAQPTEAFGFEQARREYSLQQFGEMADQFKSDYFNMPVHLVPTSAVEKEYWRVVSLIDGDITVEYGADLHTMDHGSGFPTKSCVNKAEQDEESTDLKMYTTYVESGWNLNNLPVLEGSVLGHITANISGMKVPWMYVGMCFSTFCWHNEDHWSYSINYLHWGEAKTWYGVPGSSAEHFEEVMYSAVPELFQSQPDLLHQLVTIMNPNIFMNHNVPICRTDQQAGEFVITFPRAYHAGFNQGYNFAEAVNFAPPDWLKIGRECINNYSKLHRFCVFSHDELICKMAIELDDLDPKTAAETHYDMLRMVQFEITLRKKLRSWGVREAKRESFELLPDDERLCSICKTTCFISSLTCKCNNMQKQVCLRHYSELCSCPPVQHVLKYRYTLDELHIMLQKLKVKAESLDAWFLGVKRALDVTLAKSVDLNGMKALVNEAREKKFPESKLLRSLEDAIDEAEKCSNIAKQLQQRKMKTRLQKSWDLNVKLTVGELIMLNELIDNLHCTIEEGEFVKTLLDSVRTFEEEAKQTLVDTDVDIDELSNLIDEGLALAINSELLPKLKVKLDQMKWMKRACVPTLLSVVQITELITDSKDVETTQEITAKVEELKDLQLKIEEWESAALECMSSETKLDINVFENLMNTAADIKALLPSKLVLKDLIKKYKNIQKKVEKSLGCDNCYLSEFTDSLSEASSIVVKVNSLEEIEKRFCEANNWIQKTTKVFMFKNTPFTLLEVLSPKTDCKKVSKKFMRTGKPHLQDNGVPLIDKVALCPGTDPCEVVSAFGTARRNELTLYTEMRLENLGKRKKMSDIKYCLCKQAAHLDENEMIECVLCKEWYHKTCIRAQLVNSTSDLYYVKNYLCPCCLRSKRPNLQTILALVVNLEKINVRIPEGEILQALIERVMTWIDRVKKFMLNKDIERLRALLRTNSSANKIPILPENYTIVEDLFYEGLLIEVHLTQDMDDICNMITHTYPDGKINKQTNPLISTTDRQIWKQRLEKFVSNPFQNAKRRLQTKKQGGRVMKRLKKTDTDNVQIGMEEETEDPLSSEDQVANTSVNENSINSIDMEEDGEDELCSYVPCLRPEGDQVDWVQCDGGCEQWFHMICVNLNKTDLREDQEYICETCDHGKSSSNTSGASRHVDLSCVKLEVDMAS</sequence>
<dbReference type="EMBL" id="HBUF01040535">
    <property type="protein sequence ID" value="CAG6617985.1"/>
    <property type="molecule type" value="Transcribed_RNA"/>
</dbReference>
<feature type="domain" description="PHD-type" evidence="17">
    <location>
        <begin position="300"/>
        <end position="350"/>
    </location>
</feature>
<dbReference type="Pfam" id="PF00628">
    <property type="entry name" value="PHD"/>
    <property type="match status" value="2"/>
</dbReference>
<comment type="cofactor">
    <cofactor evidence="1">
        <name>Fe(2+)</name>
        <dbReference type="ChEBI" id="CHEBI:29033"/>
    </cofactor>
</comment>
<keyword evidence="11" id="KW-0560">Oxidoreductase</keyword>
<dbReference type="SMART" id="SM00558">
    <property type="entry name" value="JmjC"/>
    <property type="match status" value="1"/>
</dbReference>
<comment type="subcellular location">
    <subcellularLocation>
        <location evidence="2">Nucleus</location>
    </subcellularLocation>
</comment>
<reference evidence="21" key="1">
    <citation type="submission" date="2021-05" db="EMBL/GenBank/DDBJ databases">
        <authorList>
            <person name="Alioto T."/>
            <person name="Alioto T."/>
            <person name="Gomez Garrido J."/>
        </authorList>
    </citation>
    <scope>NUCLEOTIDE SEQUENCE</scope>
</reference>
<dbReference type="GO" id="GO:0003677">
    <property type="term" value="F:DNA binding"/>
    <property type="evidence" value="ECO:0007669"/>
    <property type="project" value="InterPro"/>
</dbReference>
<dbReference type="InterPro" id="IPR001965">
    <property type="entry name" value="Znf_PHD"/>
</dbReference>
<evidence type="ECO:0000256" key="4">
    <source>
        <dbReference type="ARBA" id="ARBA00012902"/>
    </source>
</evidence>
<dbReference type="Gene3D" id="1.10.150.60">
    <property type="entry name" value="ARID DNA-binding domain"/>
    <property type="match status" value="1"/>
</dbReference>
<dbReference type="InterPro" id="IPR036431">
    <property type="entry name" value="ARID_dom_sf"/>
</dbReference>
<comment type="similarity">
    <text evidence="3">Belongs to the JARID1 histone demethylase family.</text>
</comment>
<dbReference type="InterPro" id="IPR013637">
    <property type="entry name" value="Lys_sp_deMease-like_dom"/>
</dbReference>
<dbReference type="GO" id="GO:0032259">
    <property type="term" value="P:methylation"/>
    <property type="evidence" value="ECO:0007669"/>
    <property type="project" value="UniProtKB-KW"/>
</dbReference>
<proteinExistence type="inferred from homology"/>
<dbReference type="SUPFAM" id="SSF57903">
    <property type="entry name" value="FYVE/PHD zinc finger"/>
    <property type="match status" value="3"/>
</dbReference>
<feature type="domain" description="JmjN" evidence="19">
    <location>
        <begin position="85"/>
        <end position="126"/>
    </location>
</feature>
<dbReference type="EMBL" id="HBUF01040536">
    <property type="protein sequence ID" value="CAG6617986.1"/>
    <property type="molecule type" value="Transcribed_RNA"/>
</dbReference>
<evidence type="ECO:0000256" key="14">
    <source>
        <dbReference type="ARBA" id="ARBA00048734"/>
    </source>
</evidence>
<evidence type="ECO:0000259" key="18">
    <source>
        <dbReference type="PROSITE" id="PS51011"/>
    </source>
</evidence>
<dbReference type="GO" id="GO:0008270">
    <property type="term" value="F:zinc ion binding"/>
    <property type="evidence" value="ECO:0007669"/>
    <property type="project" value="UniProtKB-KW"/>
</dbReference>
<dbReference type="SMART" id="SM01014">
    <property type="entry name" value="ARID"/>
    <property type="match status" value="1"/>
</dbReference>
<dbReference type="GO" id="GO:0005634">
    <property type="term" value="C:nucleus"/>
    <property type="evidence" value="ECO:0007669"/>
    <property type="project" value="UniProtKB-SubCell"/>
</dbReference>
<dbReference type="GO" id="GO:0034647">
    <property type="term" value="F:histone H3K4me/H3K4me2/H3K4me3 demethylase activity"/>
    <property type="evidence" value="ECO:0007669"/>
    <property type="project" value="UniProtKB-EC"/>
</dbReference>
<dbReference type="Pfam" id="PF02375">
    <property type="entry name" value="JmjN"/>
    <property type="match status" value="1"/>
</dbReference>
<keyword evidence="6" id="KW-0677">Repeat</keyword>
<keyword evidence="8" id="KW-0862">Zinc</keyword>
<keyword evidence="7 15" id="KW-0863">Zinc-finger</keyword>
<dbReference type="InterPro" id="IPR003347">
    <property type="entry name" value="JmjC_dom"/>
</dbReference>
<dbReference type="InterPro" id="IPR003349">
    <property type="entry name" value="JmjN"/>
</dbReference>
<dbReference type="FunFam" id="1.10.150.60:FF:000016">
    <property type="entry name" value="Putative Lysine-specific demethylase 5B"/>
    <property type="match status" value="1"/>
</dbReference>
<dbReference type="PROSITE" id="PS51011">
    <property type="entry name" value="ARID"/>
    <property type="match status" value="1"/>
</dbReference>
<dbReference type="Pfam" id="PF02373">
    <property type="entry name" value="JmjC"/>
    <property type="match status" value="1"/>
</dbReference>
<dbReference type="InterPro" id="IPR019786">
    <property type="entry name" value="Zinc_finger_PHD-type_CS"/>
</dbReference>
<evidence type="ECO:0000256" key="11">
    <source>
        <dbReference type="ARBA" id="ARBA00023002"/>
    </source>
</evidence>
<evidence type="ECO:0000256" key="8">
    <source>
        <dbReference type="ARBA" id="ARBA00022833"/>
    </source>
</evidence>
<dbReference type="EMBL" id="HBUF01356412">
    <property type="protein sequence ID" value="CAG6717783.1"/>
    <property type="molecule type" value="Transcribed_RNA"/>
</dbReference>
<comment type="catalytic activity">
    <reaction evidence="14">
        <text>N(6),N(6),N(6)-trimethyl-L-lysyl(4)-[histone H3] + 3 2-oxoglutarate + 3 O2 = L-lysyl(4)-[histone H3] + 3 formaldehyde + 3 succinate + 3 CO2</text>
        <dbReference type="Rhea" id="RHEA:60208"/>
        <dbReference type="Rhea" id="RHEA-COMP:15537"/>
        <dbReference type="Rhea" id="RHEA-COMP:15547"/>
        <dbReference type="ChEBI" id="CHEBI:15379"/>
        <dbReference type="ChEBI" id="CHEBI:16526"/>
        <dbReference type="ChEBI" id="CHEBI:16810"/>
        <dbReference type="ChEBI" id="CHEBI:16842"/>
        <dbReference type="ChEBI" id="CHEBI:29969"/>
        <dbReference type="ChEBI" id="CHEBI:30031"/>
        <dbReference type="ChEBI" id="CHEBI:61961"/>
        <dbReference type="EC" id="1.14.11.67"/>
    </reaction>
</comment>
<dbReference type="SMART" id="SM00545">
    <property type="entry name" value="JmjN"/>
    <property type="match status" value="1"/>
</dbReference>
<dbReference type="SMART" id="SM00501">
    <property type="entry name" value="BRIGHT"/>
    <property type="match status" value="1"/>
</dbReference>
<dbReference type="PANTHER" id="PTHR10694">
    <property type="entry name" value="LYSINE-SPECIFIC DEMETHYLASE"/>
    <property type="match status" value="1"/>
</dbReference>
<dbReference type="Pfam" id="PF02928">
    <property type="entry name" value="zf-C5HC2"/>
    <property type="match status" value="1"/>
</dbReference>
<keyword evidence="12" id="KW-0408">Iron</keyword>
<dbReference type="EMBL" id="HBUF01040534">
    <property type="protein sequence ID" value="CAG6617984.1"/>
    <property type="molecule type" value="Transcribed_RNA"/>
</dbReference>
<dbReference type="CDD" id="cd15610">
    <property type="entry name" value="PHD3_KDM5A_like"/>
    <property type="match status" value="1"/>
</dbReference>
<dbReference type="InterPro" id="IPR013083">
    <property type="entry name" value="Znf_RING/FYVE/PHD"/>
</dbReference>